<dbReference type="Proteomes" id="UP001151760">
    <property type="component" value="Unassembled WGS sequence"/>
</dbReference>
<evidence type="ECO:0000313" key="2">
    <source>
        <dbReference type="Proteomes" id="UP001151760"/>
    </source>
</evidence>
<organism evidence="1 2">
    <name type="scientific">Tanacetum coccineum</name>
    <dbReference type="NCBI Taxonomy" id="301880"/>
    <lineage>
        <taxon>Eukaryota</taxon>
        <taxon>Viridiplantae</taxon>
        <taxon>Streptophyta</taxon>
        <taxon>Embryophyta</taxon>
        <taxon>Tracheophyta</taxon>
        <taxon>Spermatophyta</taxon>
        <taxon>Magnoliopsida</taxon>
        <taxon>eudicotyledons</taxon>
        <taxon>Gunneridae</taxon>
        <taxon>Pentapetalae</taxon>
        <taxon>asterids</taxon>
        <taxon>campanulids</taxon>
        <taxon>Asterales</taxon>
        <taxon>Asteraceae</taxon>
        <taxon>Asteroideae</taxon>
        <taxon>Anthemideae</taxon>
        <taxon>Anthemidinae</taxon>
        <taxon>Tanacetum</taxon>
    </lineage>
</organism>
<gene>
    <name evidence="1" type="ORF">Tco_1041916</name>
</gene>
<comment type="caution">
    <text evidence="1">The sequence shown here is derived from an EMBL/GenBank/DDBJ whole genome shotgun (WGS) entry which is preliminary data.</text>
</comment>
<name>A0ABQ5GJ15_9ASTR</name>
<protein>
    <submittedName>
        <fullName evidence="1">Uncharacterized protein</fullName>
    </submittedName>
</protein>
<evidence type="ECO:0000313" key="1">
    <source>
        <dbReference type="EMBL" id="GJT75191.1"/>
    </source>
</evidence>
<accession>A0ABQ5GJ15</accession>
<proteinExistence type="predicted"/>
<keyword evidence="2" id="KW-1185">Reference proteome</keyword>
<reference evidence="1" key="1">
    <citation type="journal article" date="2022" name="Int. J. Mol. Sci.">
        <title>Draft Genome of Tanacetum Coccineum: Genomic Comparison of Closely Related Tanacetum-Family Plants.</title>
        <authorList>
            <person name="Yamashiro T."/>
            <person name="Shiraishi A."/>
            <person name="Nakayama K."/>
            <person name="Satake H."/>
        </authorList>
    </citation>
    <scope>NUCLEOTIDE SEQUENCE</scope>
</reference>
<sequence length="197" mass="21070">MSSSPHSTITSSAFDMKNAFSTMNIYNYTSASSGSNYFNSSEDSRDDMIPPTSSLFYNNPYLKDVQAFYAKESPIPPPDPITPPVILTPSPVLPPSLLAPMGNGDDVFLGDAPIIVLGEYVSQDPTEKMMNSVRMPRLLYSEGGGTPRVQFLSKQNATVGAYVQPKALAVLCFVDVSLPAGDGGTAECERVMGARVG</sequence>
<reference evidence="1" key="2">
    <citation type="submission" date="2022-01" db="EMBL/GenBank/DDBJ databases">
        <authorList>
            <person name="Yamashiro T."/>
            <person name="Shiraishi A."/>
            <person name="Satake H."/>
            <person name="Nakayama K."/>
        </authorList>
    </citation>
    <scope>NUCLEOTIDE SEQUENCE</scope>
</reference>
<dbReference type="EMBL" id="BQNB010018510">
    <property type="protein sequence ID" value="GJT75191.1"/>
    <property type="molecule type" value="Genomic_DNA"/>
</dbReference>